<keyword evidence="2" id="KW-0472">Membrane</keyword>
<dbReference type="OrthoDB" id="190846at2759"/>
<dbReference type="GO" id="GO:0008374">
    <property type="term" value="F:O-acyltransferase activity"/>
    <property type="evidence" value="ECO:0007669"/>
    <property type="project" value="InterPro"/>
</dbReference>
<accession>A0A0D7AYC6</accession>
<feature type="transmembrane region" description="Helical" evidence="2">
    <location>
        <begin position="62"/>
        <end position="79"/>
    </location>
</feature>
<sequence length="686" mass="77041">MSTVRQRTKSTKEDGNLKRSDTPTKDELKERSAHLRDEVADLKLKAREAAEKSRSFYATRRFLFTLGILFGLAIGFTFIERSDIEHLQGQLMLAMDQYDISIPDFSRVETEYLRLKSNIPEVWKLNNDGREFAVGESIAQRGLSAEYPVVLIPGVISTGLESWSTTPEHRPFFRQRVWGGVNMLSQVLFNRDKWITAMLLDPVTGLDPPGAKVRAAEGIDAASSFIQGYWIWQKIVENLACVNYDTDNLYLASYDWRLSYSNLEVRDGYFSRLKSKIEGFKKRQGKKTVIAAHSMGSSLMLWFFKWVEAPGYGDGGPNWVEDHIEAFVSLAGTFLGVAKSQAAFMSGEMKDTVELNPAGAYVLEQFFSRAERRKLFLSWAGTASMWVKGGDTIWGNGTWAPDDAEGSLYSHGALIAFRESIAAAAQNKDLRNMTTEEAGLWILQHTPATFQYMMDTNFSTGIERDEEKLIANDNDPTTWSNPLESRLPNAPSMKIYCVYGHGKDTERSYWYAQGEYEYDENPVDAANAICHDPTDAGCVTLRTPLDMPLMRKSWIDSDFTNETILPKIRNGVNMGEGDGTVSLLSLGAMCVEGWKRPRWNPGGIQVTTVELPHQPVANIPRGGANTSDHVDILGSHRLNEILLQVATGAGEEIQEQYVSNIREYASRIQWDEEQETPMKAGQNTEP</sequence>
<dbReference type="SUPFAM" id="SSF53474">
    <property type="entry name" value="alpha/beta-Hydrolases"/>
    <property type="match status" value="1"/>
</dbReference>
<reference evidence="3 4" key="1">
    <citation type="journal article" date="2015" name="Fungal Genet. Biol.">
        <title>Evolution of novel wood decay mechanisms in Agaricales revealed by the genome sequences of Fistulina hepatica and Cylindrobasidium torrendii.</title>
        <authorList>
            <person name="Floudas D."/>
            <person name="Held B.W."/>
            <person name="Riley R."/>
            <person name="Nagy L.G."/>
            <person name="Koehler G."/>
            <person name="Ransdell A.S."/>
            <person name="Younus H."/>
            <person name="Chow J."/>
            <person name="Chiniquy J."/>
            <person name="Lipzen A."/>
            <person name="Tritt A."/>
            <person name="Sun H."/>
            <person name="Haridas S."/>
            <person name="LaButti K."/>
            <person name="Ohm R.A."/>
            <person name="Kues U."/>
            <person name="Blanchette R.A."/>
            <person name="Grigoriev I.V."/>
            <person name="Minto R.E."/>
            <person name="Hibbett D.S."/>
        </authorList>
    </citation>
    <scope>NUCLEOTIDE SEQUENCE [LARGE SCALE GENOMIC DNA]</scope>
    <source>
        <strain evidence="3 4">FP15055 ss-10</strain>
    </source>
</reference>
<gene>
    <name evidence="3" type="ORF">CYLTODRAFT_426289</name>
</gene>
<evidence type="ECO:0000256" key="2">
    <source>
        <dbReference type="SAM" id="Phobius"/>
    </source>
</evidence>
<keyword evidence="2" id="KW-1133">Transmembrane helix</keyword>
<evidence type="ECO:0000256" key="1">
    <source>
        <dbReference type="SAM" id="MobiDB-lite"/>
    </source>
</evidence>
<organism evidence="3 4">
    <name type="scientific">Cylindrobasidium torrendii FP15055 ss-10</name>
    <dbReference type="NCBI Taxonomy" id="1314674"/>
    <lineage>
        <taxon>Eukaryota</taxon>
        <taxon>Fungi</taxon>
        <taxon>Dikarya</taxon>
        <taxon>Basidiomycota</taxon>
        <taxon>Agaricomycotina</taxon>
        <taxon>Agaricomycetes</taxon>
        <taxon>Agaricomycetidae</taxon>
        <taxon>Agaricales</taxon>
        <taxon>Marasmiineae</taxon>
        <taxon>Physalacriaceae</taxon>
        <taxon>Cylindrobasidium</taxon>
    </lineage>
</organism>
<name>A0A0D7AYC6_9AGAR</name>
<evidence type="ECO:0000313" key="4">
    <source>
        <dbReference type="Proteomes" id="UP000054007"/>
    </source>
</evidence>
<feature type="region of interest" description="Disordered" evidence="1">
    <location>
        <begin position="1"/>
        <end position="31"/>
    </location>
</feature>
<keyword evidence="3" id="KW-0012">Acyltransferase</keyword>
<keyword evidence="4" id="KW-1185">Reference proteome</keyword>
<dbReference type="InterPro" id="IPR029058">
    <property type="entry name" value="AB_hydrolase_fold"/>
</dbReference>
<dbReference type="Proteomes" id="UP000054007">
    <property type="component" value="Unassembled WGS sequence"/>
</dbReference>
<evidence type="ECO:0000313" key="3">
    <source>
        <dbReference type="EMBL" id="KIY63217.1"/>
    </source>
</evidence>
<dbReference type="Gene3D" id="3.40.50.1820">
    <property type="entry name" value="alpha/beta hydrolase"/>
    <property type="match status" value="1"/>
</dbReference>
<dbReference type="PANTHER" id="PTHR11440">
    <property type="entry name" value="LECITHIN-CHOLESTEROL ACYLTRANSFERASE-RELATED"/>
    <property type="match status" value="1"/>
</dbReference>
<dbReference type="Pfam" id="PF02450">
    <property type="entry name" value="LCAT"/>
    <property type="match status" value="1"/>
</dbReference>
<dbReference type="InterPro" id="IPR003386">
    <property type="entry name" value="LACT/PDAT_acylTrfase"/>
</dbReference>
<dbReference type="GO" id="GO:0006629">
    <property type="term" value="P:lipid metabolic process"/>
    <property type="evidence" value="ECO:0007669"/>
    <property type="project" value="InterPro"/>
</dbReference>
<keyword evidence="3" id="KW-0808">Transferase</keyword>
<proteinExistence type="predicted"/>
<keyword evidence="2" id="KW-0812">Transmembrane</keyword>
<dbReference type="STRING" id="1314674.A0A0D7AYC6"/>
<dbReference type="AlphaFoldDB" id="A0A0D7AYC6"/>
<feature type="compositionally biased region" description="Basic and acidic residues" evidence="1">
    <location>
        <begin position="10"/>
        <end position="31"/>
    </location>
</feature>
<protein>
    <submittedName>
        <fullName evidence="3">Phospholipid:diacylglycerol acyltransferase</fullName>
    </submittedName>
</protein>
<dbReference type="EMBL" id="KN880712">
    <property type="protein sequence ID" value="KIY63217.1"/>
    <property type="molecule type" value="Genomic_DNA"/>
</dbReference>